<accession>A0A518K4D2</accession>
<evidence type="ECO:0000313" key="3">
    <source>
        <dbReference type="Proteomes" id="UP000316426"/>
    </source>
</evidence>
<keyword evidence="1" id="KW-1133">Transmembrane helix</keyword>
<feature type="transmembrane region" description="Helical" evidence="1">
    <location>
        <begin position="144"/>
        <end position="173"/>
    </location>
</feature>
<dbReference type="Proteomes" id="UP000316426">
    <property type="component" value="Chromosome"/>
</dbReference>
<keyword evidence="3" id="KW-1185">Reference proteome</keyword>
<feature type="transmembrane region" description="Helical" evidence="1">
    <location>
        <begin position="193"/>
        <end position="213"/>
    </location>
</feature>
<dbReference type="AlphaFoldDB" id="A0A518K4D2"/>
<name>A0A518K4D2_9BACT</name>
<sequence>MTNNEVPPTPQRDVIREVDWLAVAPWLLVLRAVGATIGWPLLVGVIGYAVLDWETQPLNLDRLLNPADLVRYNADVWATNATQISDGVAEISWYRRVVWPTFRRLAWMMLGVVIAQHAAQRLSNSPRIGFLTSLRRALRYGPRVLGAIALLAIPAACCAVFLGVCGLLVHAVFSSTLANGMASIGGVVGGLPLAMLLGVVVYGAPLLVASVVVDDADPFDALSRTVAYVFQKPGSLATCVFLGWIGLVVSSIVIHWLLTTSIEMTNAFTDGAPLALHCVLLGFFPAYFYCAGVATYLVMRRQVDGQPLDEIG</sequence>
<feature type="transmembrane region" description="Helical" evidence="1">
    <location>
        <begin position="234"/>
        <end position="254"/>
    </location>
</feature>
<dbReference type="EMBL" id="CP036349">
    <property type="protein sequence ID" value="QDV72658.1"/>
    <property type="molecule type" value="Genomic_DNA"/>
</dbReference>
<dbReference type="KEGG" id="bmei:Spa11_08390"/>
<keyword evidence="1" id="KW-0472">Membrane</keyword>
<organism evidence="2 3">
    <name type="scientific">Botrimarina mediterranea</name>
    <dbReference type="NCBI Taxonomy" id="2528022"/>
    <lineage>
        <taxon>Bacteria</taxon>
        <taxon>Pseudomonadati</taxon>
        <taxon>Planctomycetota</taxon>
        <taxon>Planctomycetia</taxon>
        <taxon>Pirellulales</taxon>
        <taxon>Lacipirellulaceae</taxon>
        <taxon>Botrimarina</taxon>
    </lineage>
</organism>
<dbReference type="RefSeq" id="WP_145108299.1">
    <property type="nucleotide sequence ID" value="NZ_CP036349.1"/>
</dbReference>
<proteinExistence type="predicted"/>
<keyword evidence="1" id="KW-0812">Transmembrane</keyword>
<protein>
    <submittedName>
        <fullName evidence="2">Uncharacterized protein</fullName>
    </submittedName>
</protein>
<reference evidence="2 3" key="1">
    <citation type="submission" date="2019-02" db="EMBL/GenBank/DDBJ databases">
        <title>Deep-cultivation of Planctomycetes and their phenomic and genomic characterization uncovers novel biology.</title>
        <authorList>
            <person name="Wiegand S."/>
            <person name="Jogler M."/>
            <person name="Boedeker C."/>
            <person name="Pinto D."/>
            <person name="Vollmers J."/>
            <person name="Rivas-Marin E."/>
            <person name="Kohn T."/>
            <person name="Peeters S.H."/>
            <person name="Heuer A."/>
            <person name="Rast P."/>
            <person name="Oberbeckmann S."/>
            <person name="Bunk B."/>
            <person name="Jeske O."/>
            <person name="Meyerdierks A."/>
            <person name="Storesund J.E."/>
            <person name="Kallscheuer N."/>
            <person name="Luecker S."/>
            <person name="Lage O.M."/>
            <person name="Pohl T."/>
            <person name="Merkel B.J."/>
            <person name="Hornburger P."/>
            <person name="Mueller R.-W."/>
            <person name="Bruemmer F."/>
            <person name="Labrenz M."/>
            <person name="Spormann A.M."/>
            <person name="Op den Camp H."/>
            <person name="Overmann J."/>
            <person name="Amann R."/>
            <person name="Jetten M.S.M."/>
            <person name="Mascher T."/>
            <person name="Medema M.H."/>
            <person name="Devos D.P."/>
            <person name="Kaster A.-K."/>
            <person name="Ovreas L."/>
            <person name="Rohde M."/>
            <person name="Galperin M.Y."/>
            <person name="Jogler C."/>
        </authorList>
    </citation>
    <scope>NUCLEOTIDE SEQUENCE [LARGE SCALE GENOMIC DNA]</scope>
    <source>
        <strain evidence="2 3">Spa11</strain>
    </source>
</reference>
<evidence type="ECO:0000313" key="2">
    <source>
        <dbReference type="EMBL" id="QDV72658.1"/>
    </source>
</evidence>
<feature type="transmembrane region" description="Helical" evidence="1">
    <location>
        <begin position="20"/>
        <end position="51"/>
    </location>
</feature>
<feature type="transmembrane region" description="Helical" evidence="1">
    <location>
        <begin position="274"/>
        <end position="298"/>
    </location>
</feature>
<evidence type="ECO:0000256" key="1">
    <source>
        <dbReference type="SAM" id="Phobius"/>
    </source>
</evidence>
<gene>
    <name evidence="2" type="ORF">Spa11_08390</name>
</gene>